<reference evidence="3 4" key="1">
    <citation type="submission" date="2021-01" db="EMBL/GenBank/DDBJ databases">
        <title>Whole genome shotgun sequence of Verrucosispora gifhornensis NBRC 16317.</title>
        <authorList>
            <person name="Komaki H."/>
            <person name="Tamura T."/>
        </authorList>
    </citation>
    <scope>NUCLEOTIDE SEQUENCE [LARGE SCALE GENOMIC DNA]</scope>
    <source>
        <strain evidence="3 4">NBRC 16317</strain>
    </source>
</reference>
<dbReference type="Proteomes" id="UP000647860">
    <property type="component" value="Unassembled WGS sequence"/>
</dbReference>
<sequence>MRAHRTDLVSFAFGLLFVALAAWWLLAQVVGLVLPPVGWFLAGGLILIGLLGLVGALRSSKQANQPEQPGPGTEDSGAAGTDGPEATDAQRHEGSGTGTDVDRSTDDDRTLDLADDADLPRRRGPAA</sequence>
<evidence type="ECO:0000313" key="3">
    <source>
        <dbReference type="EMBL" id="GIJ14808.1"/>
    </source>
</evidence>
<evidence type="ECO:0000256" key="1">
    <source>
        <dbReference type="SAM" id="MobiDB-lite"/>
    </source>
</evidence>
<evidence type="ECO:0000313" key="4">
    <source>
        <dbReference type="Proteomes" id="UP000647860"/>
    </source>
</evidence>
<feature type="region of interest" description="Disordered" evidence="1">
    <location>
        <begin position="60"/>
        <end position="127"/>
    </location>
</feature>
<keyword evidence="2" id="KW-0472">Membrane</keyword>
<evidence type="ECO:0000256" key="2">
    <source>
        <dbReference type="SAM" id="Phobius"/>
    </source>
</evidence>
<name>A0ABQ4IAI1_9ACTN</name>
<keyword evidence="2" id="KW-1133">Transmembrane helix</keyword>
<protein>
    <submittedName>
        <fullName evidence="3">Uncharacterized protein</fullName>
    </submittedName>
</protein>
<keyword evidence="2" id="KW-0812">Transmembrane</keyword>
<keyword evidence="4" id="KW-1185">Reference proteome</keyword>
<gene>
    <name evidence="3" type="ORF">Vgi01_14920</name>
</gene>
<feature type="transmembrane region" description="Helical" evidence="2">
    <location>
        <begin position="37"/>
        <end position="57"/>
    </location>
</feature>
<proteinExistence type="predicted"/>
<feature type="compositionally biased region" description="Basic and acidic residues" evidence="1">
    <location>
        <begin position="88"/>
        <end position="112"/>
    </location>
</feature>
<accession>A0ABQ4IAI1</accession>
<organism evidence="3 4">
    <name type="scientific">Micromonospora gifhornensis</name>
    <dbReference type="NCBI Taxonomy" id="84594"/>
    <lineage>
        <taxon>Bacteria</taxon>
        <taxon>Bacillati</taxon>
        <taxon>Actinomycetota</taxon>
        <taxon>Actinomycetes</taxon>
        <taxon>Micromonosporales</taxon>
        <taxon>Micromonosporaceae</taxon>
        <taxon>Micromonospora</taxon>
    </lineage>
</organism>
<dbReference type="EMBL" id="BOPA01000012">
    <property type="protein sequence ID" value="GIJ14808.1"/>
    <property type="molecule type" value="Genomic_DNA"/>
</dbReference>
<comment type="caution">
    <text evidence="3">The sequence shown here is derived from an EMBL/GenBank/DDBJ whole genome shotgun (WGS) entry which is preliminary data.</text>
</comment>